<feature type="transmembrane region" description="Helical" evidence="6">
    <location>
        <begin position="7"/>
        <end position="26"/>
    </location>
</feature>
<evidence type="ECO:0000256" key="3">
    <source>
        <dbReference type="ARBA" id="ARBA00022692"/>
    </source>
</evidence>
<evidence type="ECO:0000256" key="5">
    <source>
        <dbReference type="ARBA" id="ARBA00023136"/>
    </source>
</evidence>
<dbReference type="InterPro" id="IPR037185">
    <property type="entry name" value="EmrE-like"/>
</dbReference>
<dbReference type="InterPro" id="IPR000620">
    <property type="entry name" value="EamA_dom"/>
</dbReference>
<feature type="transmembrane region" description="Helical" evidence="6">
    <location>
        <begin position="247"/>
        <end position="266"/>
    </location>
</feature>
<feature type="transmembrane region" description="Helical" evidence="6">
    <location>
        <begin position="69"/>
        <end position="92"/>
    </location>
</feature>
<reference evidence="8 9" key="1">
    <citation type="submission" date="2016-11" db="EMBL/GenBank/DDBJ databases">
        <authorList>
            <person name="Jaros S."/>
            <person name="Januszkiewicz K."/>
            <person name="Wedrychowicz H."/>
        </authorList>
    </citation>
    <scope>NUCLEOTIDE SEQUENCE [LARGE SCALE GENOMIC DNA]</scope>
    <source>
        <strain evidence="8 9">DSM 28715</strain>
    </source>
</reference>
<feature type="domain" description="EamA" evidence="7">
    <location>
        <begin position="156"/>
        <end position="290"/>
    </location>
</feature>
<feature type="transmembrane region" description="Helical" evidence="6">
    <location>
        <begin position="38"/>
        <end position="57"/>
    </location>
</feature>
<dbReference type="EMBL" id="FQXB01000001">
    <property type="protein sequence ID" value="SHG85599.1"/>
    <property type="molecule type" value="Genomic_DNA"/>
</dbReference>
<protein>
    <submittedName>
        <fullName evidence="8">Permease of the drug/metabolite transporter (DMT) superfamily</fullName>
    </submittedName>
</protein>
<feature type="transmembrane region" description="Helical" evidence="6">
    <location>
        <begin position="128"/>
        <end position="146"/>
    </location>
</feature>
<comment type="subcellular location">
    <subcellularLocation>
        <location evidence="1">Membrane</location>
        <topology evidence="1">Multi-pass membrane protein</topology>
    </subcellularLocation>
</comment>
<organism evidence="8 9">
    <name type="scientific">Cognatiyoonia sediminum</name>
    <dbReference type="NCBI Taxonomy" id="1508389"/>
    <lineage>
        <taxon>Bacteria</taxon>
        <taxon>Pseudomonadati</taxon>
        <taxon>Pseudomonadota</taxon>
        <taxon>Alphaproteobacteria</taxon>
        <taxon>Rhodobacterales</taxon>
        <taxon>Paracoccaceae</taxon>
        <taxon>Cognatiyoonia</taxon>
    </lineage>
</organism>
<sequence length="311" mass="33199">MTTKEQAWLTAVLIGLGALWGLSQPLVKIAVAGQYEPLGMVFIQMLVATVVLGLVQFRRLRRLPIKASTVAIWLMIAFVGTIIPNSASYQALKSIPSGIYSVLIATIPMMSFPIALAMRNETYSSRRLLGLAAGFAGVLCIVIPDASLPERAMLAAIPLAMLGPLCYALEGNLVAKFGTAGMDPIQVMFGASALGAVITLPIAINAGQLTIPTMPLNQSDVALIFASVIHSFVYVVYVWMVGRAGPLFAAQVSYWVTGFGVLWAMLLLGERYAGWVWFAMVLMALGLTLVQPRRPLASNEPEGDTVGTPSA</sequence>
<feature type="transmembrane region" description="Helical" evidence="6">
    <location>
        <begin position="152"/>
        <end position="175"/>
    </location>
</feature>
<keyword evidence="9" id="KW-1185">Reference proteome</keyword>
<dbReference type="SUPFAM" id="SSF103481">
    <property type="entry name" value="Multidrug resistance efflux transporter EmrE"/>
    <property type="match status" value="2"/>
</dbReference>
<gene>
    <name evidence="8" type="ORF">SAMN05444003_1232</name>
</gene>
<name>A0A1M5N8T5_9RHOB</name>
<evidence type="ECO:0000256" key="2">
    <source>
        <dbReference type="ARBA" id="ARBA00007362"/>
    </source>
</evidence>
<dbReference type="GO" id="GO:0016020">
    <property type="term" value="C:membrane"/>
    <property type="evidence" value="ECO:0007669"/>
    <property type="project" value="UniProtKB-SubCell"/>
</dbReference>
<dbReference type="Pfam" id="PF00892">
    <property type="entry name" value="EamA"/>
    <property type="match status" value="2"/>
</dbReference>
<evidence type="ECO:0000313" key="9">
    <source>
        <dbReference type="Proteomes" id="UP000184074"/>
    </source>
</evidence>
<dbReference type="PANTHER" id="PTHR32322">
    <property type="entry name" value="INNER MEMBRANE TRANSPORTER"/>
    <property type="match status" value="1"/>
</dbReference>
<keyword evidence="3 6" id="KW-0812">Transmembrane</keyword>
<evidence type="ECO:0000313" key="8">
    <source>
        <dbReference type="EMBL" id="SHG85599.1"/>
    </source>
</evidence>
<evidence type="ECO:0000256" key="4">
    <source>
        <dbReference type="ARBA" id="ARBA00022989"/>
    </source>
</evidence>
<feature type="transmembrane region" description="Helical" evidence="6">
    <location>
        <begin position="221"/>
        <end position="240"/>
    </location>
</feature>
<evidence type="ECO:0000259" key="7">
    <source>
        <dbReference type="Pfam" id="PF00892"/>
    </source>
</evidence>
<feature type="transmembrane region" description="Helical" evidence="6">
    <location>
        <begin position="272"/>
        <end position="290"/>
    </location>
</feature>
<evidence type="ECO:0000256" key="6">
    <source>
        <dbReference type="SAM" id="Phobius"/>
    </source>
</evidence>
<feature type="domain" description="EamA" evidence="7">
    <location>
        <begin position="13"/>
        <end position="142"/>
    </location>
</feature>
<keyword evidence="4 6" id="KW-1133">Transmembrane helix</keyword>
<dbReference type="PANTHER" id="PTHR32322:SF2">
    <property type="entry name" value="EAMA DOMAIN-CONTAINING PROTEIN"/>
    <property type="match status" value="1"/>
</dbReference>
<dbReference type="RefSeq" id="WP_072899942.1">
    <property type="nucleotide sequence ID" value="NZ_FQXB01000001.1"/>
</dbReference>
<proteinExistence type="inferred from homology"/>
<dbReference type="InterPro" id="IPR050638">
    <property type="entry name" value="AA-Vitamin_Transporters"/>
</dbReference>
<evidence type="ECO:0000256" key="1">
    <source>
        <dbReference type="ARBA" id="ARBA00004141"/>
    </source>
</evidence>
<dbReference type="STRING" id="1508389.SAMN05444003_1232"/>
<dbReference type="OrthoDB" id="8688375at2"/>
<dbReference type="Proteomes" id="UP000184074">
    <property type="component" value="Unassembled WGS sequence"/>
</dbReference>
<accession>A0A1M5N8T5</accession>
<dbReference type="AlphaFoldDB" id="A0A1M5N8T5"/>
<comment type="similarity">
    <text evidence="2">Belongs to the EamA transporter family.</text>
</comment>
<feature type="transmembrane region" description="Helical" evidence="6">
    <location>
        <begin position="187"/>
        <end position="209"/>
    </location>
</feature>
<keyword evidence="5 6" id="KW-0472">Membrane</keyword>
<feature type="transmembrane region" description="Helical" evidence="6">
    <location>
        <begin position="98"/>
        <end position="116"/>
    </location>
</feature>